<dbReference type="Proteomes" id="UP000185783">
    <property type="component" value="Unassembled WGS sequence"/>
</dbReference>
<comment type="caution">
    <text evidence="4">The sequence shown here is derived from an EMBL/GenBank/DDBJ whole genome shotgun (WGS) entry which is preliminary data.</text>
</comment>
<dbReference type="EMBL" id="LVVZ01000010">
    <property type="protein sequence ID" value="OKL44811.1"/>
    <property type="molecule type" value="Genomic_DNA"/>
</dbReference>
<keyword evidence="5" id="KW-1185">Reference proteome</keyword>
<dbReference type="Pfam" id="PF00583">
    <property type="entry name" value="Acetyltransf_1"/>
    <property type="match status" value="1"/>
</dbReference>
<dbReference type="SUPFAM" id="SSF55729">
    <property type="entry name" value="Acyl-CoA N-acyltransferases (Nat)"/>
    <property type="match status" value="1"/>
</dbReference>
<dbReference type="InterPro" id="IPR050680">
    <property type="entry name" value="YpeA/RimI_acetyltransf"/>
</dbReference>
<dbReference type="PANTHER" id="PTHR43420:SF12">
    <property type="entry name" value="N-ACETYLTRANSFERASE DOMAIN-CONTAINING PROTEIN"/>
    <property type="match status" value="1"/>
</dbReference>
<evidence type="ECO:0000259" key="3">
    <source>
        <dbReference type="PROSITE" id="PS51186"/>
    </source>
</evidence>
<gene>
    <name evidence="4" type="ORF">A3843_05785</name>
</gene>
<evidence type="ECO:0000313" key="4">
    <source>
        <dbReference type="EMBL" id="OKL44811.1"/>
    </source>
</evidence>
<evidence type="ECO:0000256" key="2">
    <source>
        <dbReference type="ARBA" id="ARBA00023315"/>
    </source>
</evidence>
<keyword evidence="2" id="KW-0012">Acyltransferase</keyword>
<protein>
    <recommendedName>
        <fullName evidence="3">N-acetyltransferase domain-containing protein</fullName>
    </recommendedName>
</protein>
<reference evidence="4 5" key="1">
    <citation type="submission" date="2016-03" db="EMBL/GenBank/DDBJ databases">
        <title>Genome sequence of Nesiotobacter sp. nov., a moderately halophilic alphaproteobacterium isolated from the Yellow Sea, China.</title>
        <authorList>
            <person name="Zhang G."/>
            <person name="Zhang R."/>
        </authorList>
    </citation>
    <scope>NUCLEOTIDE SEQUENCE [LARGE SCALE GENOMIC DNA]</scope>
    <source>
        <strain evidence="4 5">WB1-6</strain>
    </source>
</reference>
<dbReference type="GO" id="GO:0016747">
    <property type="term" value="F:acyltransferase activity, transferring groups other than amino-acyl groups"/>
    <property type="evidence" value="ECO:0007669"/>
    <property type="project" value="InterPro"/>
</dbReference>
<feature type="domain" description="N-acetyltransferase" evidence="3">
    <location>
        <begin position="133"/>
        <end position="269"/>
    </location>
</feature>
<evidence type="ECO:0000256" key="1">
    <source>
        <dbReference type="ARBA" id="ARBA00022679"/>
    </source>
</evidence>
<dbReference type="STRING" id="197461.A3843_05785"/>
<dbReference type="InterPro" id="IPR016181">
    <property type="entry name" value="Acyl_CoA_acyltransferase"/>
</dbReference>
<dbReference type="Gene3D" id="3.40.630.30">
    <property type="match status" value="1"/>
</dbReference>
<name>A0A1U7JJH9_9HYPH</name>
<dbReference type="PROSITE" id="PS51186">
    <property type="entry name" value="GNAT"/>
    <property type="match status" value="1"/>
</dbReference>
<proteinExistence type="predicted"/>
<keyword evidence="1" id="KW-0808">Transferase</keyword>
<dbReference type="AlphaFoldDB" id="A0A1U7JJH9"/>
<dbReference type="InterPro" id="IPR000182">
    <property type="entry name" value="GNAT_dom"/>
</dbReference>
<dbReference type="CDD" id="cd04301">
    <property type="entry name" value="NAT_SF"/>
    <property type="match status" value="1"/>
</dbReference>
<accession>A0A1U7JJH9</accession>
<dbReference type="RefSeq" id="WP_028481323.1">
    <property type="nucleotide sequence ID" value="NZ_LVVZ01000010.1"/>
</dbReference>
<sequence length="269" mass="30508">MATTEVDPLKGFSELDMAQVYRLEQSNLNCYPSLLTNYDGRWMMRLAPHNPARRVNSLNFFDRDDDERVPERLVSARRLAADAGVPFVVRWSPLMPKALDDYLNEEGWQRYDPTLVMERGIWAAADPELPTDHSIERFTQEAWTSHYISVGGTDPSKVTEPAIRSMSETLARIASEKLCLTVLGPEGDPCAVLLAVLDRDCMGLFAIATHPEHRRRGFARALLVEAQRIGAISGCHRSWLQVMVQNTAAVGLYESLGYREAYRYHYCKQ</sequence>
<evidence type="ECO:0000313" key="5">
    <source>
        <dbReference type="Proteomes" id="UP000185783"/>
    </source>
</evidence>
<organism evidence="4 5">
    <name type="scientific">Pseudovibrio exalbescens</name>
    <dbReference type="NCBI Taxonomy" id="197461"/>
    <lineage>
        <taxon>Bacteria</taxon>
        <taxon>Pseudomonadati</taxon>
        <taxon>Pseudomonadota</taxon>
        <taxon>Alphaproteobacteria</taxon>
        <taxon>Hyphomicrobiales</taxon>
        <taxon>Stappiaceae</taxon>
        <taxon>Pseudovibrio</taxon>
    </lineage>
</organism>
<dbReference type="PANTHER" id="PTHR43420">
    <property type="entry name" value="ACETYLTRANSFERASE"/>
    <property type="match status" value="1"/>
</dbReference>